<dbReference type="InterPro" id="IPR012347">
    <property type="entry name" value="Ferritin-like"/>
</dbReference>
<evidence type="ECO:0000259" key="2">
    <source>
        <dbReference type="Pfam" id="PF03713"/>
    </source>
</evidence>
<dbReference type="PROSITE" id="PS51257">
    <property type="entry name" value="PROKAR_LIPOPROTEIN"/>
    <property type="match status" value="1"/>
</dbReference>
<keyword evidence="4" id="KW-1185">Reference proteome</keyword>
<reference evidence="3" key="2">
    <citation type="submission" date="2020-09" db="EMBL/GenBank/DDBJ databases">
        <authorList>
            <person name="Sun Q."/>
            <person name="Zhou Y."/>
        </authorList>
    </citation>
    <scope>NUCLEOTIDE SEQUENCE</scope>
    <source>
        <strain evidence="3">CGMCC 1.16548</strain>
    </source>
</reference>
<evidence type="ECO:0000256" key="1">
    <source>
        <dbReference type="SAM" id="SignalP"/>
    </source>
</evidence>
<name>A0A8J3GPW2_9MICO</name>
<dbReference type="InterPro" id="IPR005183">
    <property type="entry name" value="DUF305_CopM-like"/>
</dbReference>
<evidence type="ECO:0000313" key="4">
    <source>
        <dbReference type="Proteomes" id="UP000617531"/>
    </source>
</evidence>
<feature type="domain" description="DUF305" evidence="2">
    <location>
        <begin position="51"/>
        <end position="196"/>
    </location>
</feature>
<evidence type="ECO:0000313" key="3">
    <source>
        <dbReference type="EMBL" id="GHF12761.1"/>
    </source>
</evidence>
<reference evidence="3" key="1">
    <citation type="journal article" date="2014" name="Int. J. Syst. Evol. Microbiol.">
        <title>Complete genome sequence of Corynebacterium casei LMG S-19264T (=DSM 44701T), isolated from a smear-ripened cheese.</title>
        <authorList>
            <consortium name="US DOE Joint Genome Institute (JGI-PGF)"/>
            <person name="Walter F."/>
            <person name="Albersmeier A."/>
            <person name="Kalinowski J."/>
            <person name="Ruckert C."/>
        </authorList>
    </citation>
    <scope>NUCLEOTIDE SEQUENCE</scope>
    <source>
        <strain evidence="3">CGMCC 1.16548</strain>
    </source>
</reference>
<feature type="chain" id="PRO_5038866558" evidence="1">
    <location>
        <begin position="29"/>
        <end position="199"/>
    </location>
</feature>
<comment type="caution">
    <text evidence="3">The sequence shown here is derived from an EMBL/GenBank/DDBJ whole genome shotgun (WGS) entry which is preliminary data.</text>
</comment>
<accession>A0A8J3GPW2</accession>
<organism evidence="3 4">
    <name type="scientific">Pseudolysinimonas yzui</name>
    <dbReference type="NCBI Taxonomy" id="2708254"/>
    <lineage>
        <taxon>Bacteria</taxon>
        <taxon>Bacillati</taxon>
        <taxon>Actinomycetota</taxon>
        <taxon>Actinomycetes</taxon>
        <taxon>Micrococcales</taxon>
        <taxon>Microbacteriaceae</taxon>
        <taxon>Pseudolysinimonas</taxon>
    </lineage>
</organism>
<proteinExistence type="predicted"/>
<dbReference type="Gene3D" id="1.20.1260.10">
    <property type="match status" value="1"/>
</dbReference>
<sequence>MKFRTAAIASAALAIALVLAGCSNAGMAGMDHGTGADPSAESIDTTFNAADETFVTGMIPHHEQALSMAAMVLDKEGVDPRVVALAERILAAQQPEIDLMNSWLEAWGVDPDMGEMEGMDHSGAGLMSDDDMAALEAATGPEASRLFLEQMVQHHTGAIEMAQQELDNGENADALDLAQTIIDAQTAEIDEMQELLSQL</sequence>
<keyword evidence="1" id="KW-0732">Signal</keyword>
<protein>
    <submittedName>
        <fullName evidence="3">DUF305 domain-containing protein</fullName>
    </submittedName>
</protein>
<dbReference type="Proteomes" id="UP000617531">
    <property type="component" value="Unassembled WGS sequence"/>
</dbReference>
<dbReference type="Pfam" id="PF03713">
    <property type="entry name" value="DUF305"/>
    <property type="match status" value="1"/>
</dbReference>
<gene>
    <name evidence="3" type="ORF">GCM10011600_11930</name>
</gene>
<dbReference type="PANTHER" id="PTHR36933">
    <property type="entry name" value="SLL0788 PROTEIN"/>
    <property type="match status" value="1"/>
</dbReference>
<dbReference type="RefSeq" id="WP_191282569.1">
    <property type="nucleotide sequence ID" value="NZ_BNAI01000002.1"/>
</dbReference>
<dbReference type="AlphaFoldDB" id="A0A8J3GPW2"/>
<dbReference type="PANTHER" id="PTHR36933:SF1">
    <property type="entry name" value="SLL0788 PROTEIN"/>
    <property type="match status" value="1"/>
</dbReference>
<dbReference type="EMBL" id="BNAI01000002">
    <property type="protein sequence ID" value="GHF12761.1"/>
    <property type="molecule type" value="Genomic_DNA"/>
</dbReference>
<feature type="signal peptide" evidence="1">
    <location>
        <begin position="1"/>
        <end position="28"/>
    </location>
</feature>